<proteinExistence type="predicted"/>
<evidence type="ECO:0000313" key="2">
    <source>
        <dbReference type="Proteomes" id="UP001209878"/>
    </source>
</evidence>
<dbReference type="Proteomes" id="UP001209878">
    <property type="component" value="Unassembled WGS sequence"/>
</dbReference>
<dbReference type="AlphaFoldDB" id="A0AAD9P088"/>
<accession>A0AAD9P088</accession>
<gene>
    <name evidence="1" type="ORF">NP493_230g03010</name>
</gene>
<evidence type="ECO:0000313" key="1">
    <source>
        <dbReference type="EMBL" id="KAK2185606.1"/>
    </source>
</evidence>
<name>A0AAD9P088_RIDPI</name>
<reference evidence="1" key="1">
    <citation type="journal article" date="2023" name="Mol. Biol. Evol.">
        <title>Third-Generation Sequencing Reveals the Adaptive Role of the Epigenome in Three Deep-Sea Polychaetes.</title>
        <authorList>
            <person name="Perez M."/>
            <person name="Aroh O."/>
            <person name="Sun Y."/>
            <person name="Lan Y."/>
            <person name="Juniper S.K."/>
            <person name="Young C.R."/>
            <person name="Angers B."/>
            <person name="Qian P.Y."/>
        </authorList>
    </citation>
    <scope>NUCLEOTIDE SEQUENCE</scope>
    <source>
        <strain evidence="1">R07B-5</strain>
    </source>
</reference>
<sequence>MSGPGEMVQQAGHEGAFVPLLQTREPLLPDLSSSQVTYLSCIDFKQSSVSGEDVCQVSVIYLTVIAGCPYGDKLGWCNTLGFDRPAADCYAYNETCCQTCHLYDSGIPGE</sequence>
<protein>
    <submittedName>
        <fullName evidence="1">Uncharacterized protein</fullName>
    </submittedName>
</protein>
<comment type="caution">
    <text evidence="1">The sequence shown here is derived from an EMBL/GenBank/DDBJ whole genome shotgun (WGS) entry which is preliminary data.</text>
</comment>
<dbReference type="EMBL" id="JAODUO010000229">
    <property type="protein sequence ID" value="KAK2185606.1"/>
    <property type="molecule type" value="Genomic_DNA"/>
</dbReference>
<keyword evidence="2" id="KW-1185">Reference proteome</keyword>
<organism evidence="1 2">
    <name type="scientific">Ridgeia piscesae</name>
    <name type="common">Tubeworm</name>
    <dbReference type="NCBI Taxonomy" id="27915"/>
    <lineage>
        <taxon>Eukaryota</taxon>
        <taxon>Metazoa</taxon>
        <taxon>Spiralia</taxon>
        <taxon>Lophotrochozoa</taxon>
        <taxon>Annelida</taxon>
        <taxon>Polychaeta</taxon>
        <taxon>Sedentaria</taxon>
        <taxon>Canalipalpata</taxon>
        <taxon>Sabellida</taxon>
        <taxon>Siboglinidae</taxon>
        <taxon>Ridgeia</taxon>
    </lineage>
</organism>